<keyword evidence="2" id="KW-1185">Reference proteome</keyword>
<accession>A0ACB9ZB44</accession>
<name>A0ACB9ZB44_9PEZI</name>
<sequence length="350" mass="37218">MKALFLMMAATASISLSHAQDATAEDEPISMTTESATAATYTVQVGLQHDFQPDTVTAIPGDTIRFSFYPKNHSVVRADFEKPCIPWELTNDPAESFFSGPVEQDTIQSPIPTWDLIVNHTDPVFFYCSAPDSCIKWGMVGVINPNETFTLAIQKEYQANSTFQLSPGEEFPDEASPSSTTTSGGVPASTSTDSSASGSESTRTSLSGGAIAGIAIGGTAVVIIIVALVYICGRKGGIEKGYRRSKVPSTLPPAQMVEVGYSDNTPKSPPMGSPYAMSSYRSPSPGTWSSQMGSPHTSYMGQHPSPGFPPYGIGSPFLPGQEQQTYVEAPDTQKQPPPPPIELPGNQPSH</sequence>
<proteinExistence type="predicted"/>
<reference evidence="1 2" key="1">
    <citation type="journal article" date="2022" name="New Phytol.">
        <title>Ecological generalism drives hyperdiversity of secondary metabolite gene clusters in xylarialean endophytes.</title>
        <authorList>
            <person name="Franco M.E.E."/>
            <person name="Wisecaver J.H."/>
            <person name="Arnold A.E."/>
            <person name="Ju Y.M."/>
            <person name="Slot J.C."/>
            <person name="Ahrendt S."/>
            <person name="Moore L.P."/>
            <person name="Eastman K.E."/>
            <person name="Scott K."/>
            <person name="Konkel Z."/>
            <person name="Mondo S.J."/>
            <person name="Kuo A."/>
            <person name="Hayes R.D."/>
            <person name="Haridas S."/>
            <person name="Andreopoulos B."/>
            <person name="Riley R."/>
            <person name="LaButti K."/>
            <person name="Pangilinan J."/>
            <person name="Lipzen A."/>
            <person name="Amirebrahimi M."/>
            <person name="Yan J."/>
            <person name="Adam C."/>
            <person name="Keymanesh K."/>
            <person name="Ng V."/>
            <person name="Louie K."/>
            <person name="Northen T."/>
            <person name="Drula E."/>
            <person name="Henrissat B."/>
            <person name="Hsieh H.M."/>
            <person name="Youens-Clark K."/>
            <person name="Lutzoni F."/>
            <person name="Miadlikowska J."/>
            <person name="Eastwood D.C."/>
            <person name="Hamelin R.C."/>
            <person name="Grigoriev I.V."/>
            <person name="U'Ren J.M."/>
        </authorList>
    </citation>
    <scope>NUCLEOTIDE SEQUENCE [LARGE SCALE GENOMIC DNA]</scope>
    <source>
        <strain evidence="1 2">CBS 119005</strain>
    </source>
</reference>
<evidence type="ECO:0000313" key="2">
    <source>
        <dbReference type="Proteomes" id="UP001497700"/>
    </source>
</evidence>
<protein>
    <submittedName>
        <fullName evidence="1">Uncharacterized protein</fullName>
    </submittedName>
</protein>
<dbReference type="EMBL" id="MU393435">
    <property type="protein sequence ID" value="KAI4868773.1"/>
    <property type="molecule type" value="Genomic_DNA"/>
</dbReference>
<dbReference type="Proteomes" id="UP001497700">
    <property type="component" value="Unassembled WGS sequence"/>
</dbReference>
<evidence type="ECO:0000313" key="1">
    <source>
        <dbReference type="EMBL" id="KAI4868773.1"/>
    </source>
</evidence>
<organism evidence="1 2">
    <name type="scientific">Hypoxylon rubiginosum</name>
    <dbReference type="NCBI Taxonomy" id="110542"/>
    <lineage>
        <taxon>Eukaryota</taxon>
        <taxon>Fungi</taxon>
        <taxon>Dikarya</taxon>
        <taxon>Ascomycota</taxon>
        <taxon>Pezizomycotina</taxon>
        <taxon>Sordariomycetes</taxon>
        <taxon>Xylariomycetidae</taxon>
        <taxon>Xylariales</taxon>
        <taxon>Hypoxylaceae</taxon>
        <taxon>Hypoxylon</taxon>
    </lineage>
</organism>
<comment type="caution">
    <text evidence="1">The sequence shown here is derived from an EMBL/GenBank/DDBJ whole genome shotgun (WGS) entry which is preliminary data.</text>
</comment>
<gene>
    <name evidence="1" type="ORF">F4820DRAFT_408711</name>
</gene>